<protein>
    <submittedName>
        <fullName evidence="1">Uncharacterized protein</fullName>
    </submittedName>
</protein>
<proteinExistence type="predicted"/>
<dbReference type="Proteomes" id="UP000187158">
    <property type="component" value="Unassembled WGS sequence"/>
</dbReference>
<accession>A0ABX3GV53</accession>
<keyword evidence="2" id="KW-1185">Reference proteome</keyword>
<organism evidence="1 2">
    <name type="scientific">Paenibacillus odorifer</name>
    <dbReference type="NCBI Taxonomy" id="189426"/>
    <lineage>
        <taxon>Bacteria</taxon>
        <taxon>Bacillati</taxon>
        <taxon>Bacillota</taxon>
        <taxon>Bacilli</taxon>
        <taxon>Bacillales</taxon>
        <taxon>Paenibacillaceae</taxon>
        <taxon>Paenibacillus</taxon>
    </lineage>
</organism>
<reference evidence="1 2" key="1">
    <citation type="submission" date="2016-11" db="EMBL/GenBank/DDBJ databases">
        <title>Paenibacillus species isolates.</title>
        <authorList>
            <person name="Beno S.M."/>
        </authorList>
    </citation>
    <scope>NUCLEOTIDE SEQUENCE [LARGE SCALE GENOMIC DNA]</scope>
    <source>
        <strain evidence="1 2">FSL H7-0433</strain>
    </source>
</reference>
<gene>
    <name evidence="1" type="ORF">BSO21_04450</name>
</gene>
<dbReference type="EMBL" id="MPVP01000014">
    <property type="protein sequence ID" value="OMD38195.1"/>
    <property type="molecule type" value="Genomic_DNA"/>
</dbReference>
<comment type="caution">
    <text evidence="1">The sequence shown here is derived from an EMBL/GenBank/DDBJ whole genome shotgun (WGS) entry which is preliminary data.</text>
</comment>
<evidence type="ECO:0000313" key="2">
    <source>
        <dbReference type="Proteomes" id="UP000187158"/>
    </source>
</evidence>
<name>A0ABX3GV53_9BACL</name>
<sequence>MSNSKSRHMMNRSYIKEVIRELKVIGHEDDRAKEILINTVVKRGEGPRVRKRVQALVYSQAKCRAKVRELPVSKPKRSSIIFVISERGRSKFSSKYL</sequence>
<evidence type="ECO:0000313" key="1">
    <source>
        <dbReference type="EMBL" id="OMD38195.1"/>
    </source>
</evidence>